<dbReference type="InterPro" id="IPR019734">
    <property type="entry name" value="TPR_rpt"/>
</dbReference>
<dbReference type="RefSeq" id="WP_183961533.1">
    <property type="nucleotide sequence ID" value="NZ_JACHHP010000004.1"/>
</dbReference>
<reference evidence="8 9" key="1">
    <citation type="submission" date="2020-08" db="EMBL/GenBank/DDBJ databases">
        <title>Genomic Encyclopedia of Type Strains, Phase IV (KMG-IV): sequencing the most valuable type-strain genomes for metagenomic binning, comparative biology and taxonomic classification.</title>
        <authorList>
            <person name="Goeker M."/>
        </authorList>
    </citation>
    <scope>NUCLEOTIDE SEQUENCE [LARGE SCALE GENOMIC DNA]</scope>
    <source>
        <strain evidence="8 9">DSM 24163</strain>
    </source>
</reference>
<dbReference type="CDD" id="cd14014">
    <property type="entry name" value="STKc_PknB_like"/>
    <property type="match status" value="1"/>
</dbReference>
<dbReference type="InterPro" id="IPR017441">
    <property type="entry name" value="Protein_kinase_ATP_BS"/>
</dbReference>
<dbReference type="InterPro" id="IPR000719">
    <property type="entry name" value="Prot_kinase_dom"/>
</dbReference>
<evidence type="ECO:0000313" key="8">
    <source>
        <dbReference type="EMBL" id="MBB5208998.1"/>
    </source>
</evidence>
<dbReference type="PROSITE" id="PS00108">
    <property type="entry name" value="PROTEIN_KINASE_ST"/>
    <property type="match status" value="1"/>
</dbReference>
<dbReference type="Pfam" id="PF13424">
    <property type="entry name" value="TPR_12"/>
    <property type="match status" value="1"/>
</dbReference>
<evidence type="ECO:0000256" key="5">
    <source>
        <dbReference type="PROSITE-ProRule" id="PRU10141"/>
    </source>
</evidence>
<dbReference type="InterPro" id="IPR011990">
    <property type="entry name" value="TPR-like_helical_dom_sf"/>
</dbReference>
<dbReference type="PROSITE" id="PS00107">
    <property type="entry name" value="PROTEIN_KINASE_ATP"/>
    <property type="match status" value="1"/>
</dbReference>
<evidence type="ECO:0000256" key="1">
    <source>
        <dbReference type="ARBA" id="ARBA00022679"/>
    </source>
</evidence>
<keyword evidence="6" id="KW-0812">Transmembrane</keyword>
<keyword evidence="3 8" id="KW-0418">Kinase</keyword>
<gene>
    <name evidence="8" type="ORF">HNQ52_002548</name>
</gene>
<dbReference type="PROSITE" id="PS50011">
    <property type="entry name" value="PROTEIN_KINASE_DOM"/>
    <property type="match status" value="1"/>
</dbReference>
<dbReference type="PANTHER" id="PTHR43289:SF34">
    <property type="entry name" value="SERINE_THREONINE-PROTEIN KINASE YBDM-RELATED"/>
    <property type="match status" value="1"/>
</dbReference>
<dbReference type="Gene3D" id="1.10.510.10">
    <property type="entry name" value="Transferase(Phosphotransferase) domain 1"/>
    <property type="match status" value="1"/>
</dbReference>
<protein>
    <submittedName>
        <fullName evidence="8">Serine/threonine-protein kinase</fullName>
        <ecNumber evidence="8">2.7.11.1</ecNumber>
    </submittedName>
</protein>
<dbReference type="Gene3D" id="1.25.40.10">
    <property type="entry name" value="Tetratricopeptide repeat domain"/>
    <property type="match status" value="1"/>
</dbReference>
<dbReference type="SUPFAM" id="SSF56112">
    <property type="entry name" value="Protein kinase-like (PK-like)"/>
    <property type="match status" value="1"/>
</dbReference>
<keyword evidence="4 5" id="KW-0067">ATP-binding</keyword>
<keyword evidence="2 5" id="KW-0547">Nucleotide-binding</keyword>
<dbReference type="PANTHER" id="PTHR43289">
    <property type="entry name" value="MITOGEN-ACTIVATED PROTEIN KINASE KINASE KINASE 20-RELATED"/>
    <property type="match status" value="1"/>
</dbReference>
<keyword evidence="6" id="KW-1133">Transmembrane helix</keyword>
<dbReference type="AlphaFoldDB" id="A0A7W8DA81"/>
<evidence type="ECO:0000256" key="3">
    <source>
        <dbReference type="ARBA" id="ARBA00022777"/>
    </source>
</evidence>
<dbReference type="SMART" id="SM00028">
    <property type="entry name" value="TPR"/>
    <property type="match status" value="3"/>
</dbReference>
<name>A0A7W8DA81_9GAMM</name>
<proteinExistence type="predicted"/>
<dbReference type="InterPro" id="IPR011009">
    <property type="entry name" value="Kinase-like_dom_sf"/>
</dbReference>
<accession>A0A7W8DA81</accession>
<dbReference type="Pfam" id="PF00069">
    <property type="entry name" value="Pkinase"/>
    <property type="match status" value="1"/>
</dbReference>
<organism evidence="8 9">
    <name type="scientific">Chiayiivirga flava</name>
    <dbReference type="NCBI Taxonomy" id="659595"/>
    <lineage>
        <taxon>Bacteria</taxon>
        <taxon>Pseudomonadati</taxon>
        <taxon>Pseudomonadota</taxon>
        <taxon>Gammaproteobacteria</taxon>
        <taxon>Lysobacterales</taxon>
        <taxon>Lysobacteraceae</taxon>
        <taxon>Chiayiivirga</taxon>
    </lineage>
</organism>
<dbReference type="InterPro" id="IPR008271">
    <property type="entry name" value="Ser/Thr_kinase_AS"/>
</dbReference>
<evidence type="ECO:0000256" key="6">
    <source>
        <dbReference type="SAM" id="Phobius"/>
    </source>
</evidence>
<sequence>MDTDRWQRVRAIFDAVADADPDTWDSLLAAACADAPDLREDVRRLLEADLAARGEPSRIADHSPAFLGEAAEADDRRQVDAWIGRQLGAWRIVRSLGRGGMGMVYLAERQDGEFRQQAAIKLLRMDLADDIARQRFLSERQILAELEHPHIARLLDGGSTRDSGPWFALEYVDGVPLTAWCDSRRLGIRERLNLFLDVCAAVAYAHERLVVHRDLKPANILVDAAGQVKLLDFGIAKLLDTKSAETGTAMRVFTPGYAAPEQIQGERVTPATDIYALGVILYELLTGCRPYRIATSENALAMERAVLTNTPVRPSVALAVGSPDARTTESADDTIAIAALRGLTPAQMRSRLRGDLDAILLKTLRKEPDARYSSVREFADDLRSVLLSRVVMARRGGWRYVMDRFLRRNAITVGIASLAVVALVVGLLAALSQADEARRQRDTARSSLEFMAGLFRNADPGARDRANLTVRDILDEGVRDIRNTRFDEESARAQLLLAMGAAYSGLNLVDAAIPLLEEARALAARAGDSGAVLGATVEICAVRHWRGKWGGCSDEINALRRTTDVRDPALAALVARALDLEAAAESSADRHGRAIELSLEALRVLGGRDLRQRADLTGTLTHSLVLADRRAEAERYMRSLVDDLKAAGESAPRIMADALDNLARTLPDSKMEERLDLQRQALDIMETLYGPESGVVGTKLNNYATALYAAGRLQEARAALERVLSMRRADPEIDPSALANVIGNLGALHLQLGDDAKAVDLLDEALVRFGAEGKPRQRFSVLRWRAIAAELGGRAADADRDIAEALGLLGSIAEPGDPRVSRTRLIAQTFLLSRNGDDRACTGADRAASDTQQSPDLAEEDRRFAAFIVSVCGEPANSLSEDRSRSLLQALRGTLPETDFRVRFARRILERRARVPPAGA</sequence>
<dbReference type="Proteomes" id="UP000521199">
    <property type="component" value="Unassembled WGS sequence"/>
</dbReference>
<dbReference type="Gene3D" id="3.30.200.20">
    <property type="entry name" value="Phosphorylase Kinase, domain 1"/>
    <property type="match status" value="1"/>
</dbReference>
<keyword evidence="6" id="KW-0472">Membrane</keyword>
<evidence type="ECO:0000256" key="4">
    <source>
        <dbReference type="ARBA" id="ARBA00022840"/>
    </source>
</evidence>
<dbReference type="SMART" id="SM00220">
    <property type="entry name" value="S_TKc"/>
    <property type="match status" value="1"/>
</dbReference>
<dbReference type="EMBL" id="JACHHP010000004">
    <property type="protein sequence ID" value="MBB5208998.1"/>
    <property type="molecule type" value="Genomic_DNA"/>
</dbReference>
<dbReference type="GO" id="GO:0004674">
    <property type="term" value="F:protein serine/threonine kinase activity"/>
    <property type="evidence" value="ECO:0007669"/>
    <property type="project" value="UniProtKB-EC"/>
</dbReference>
<keyword evidence="1 8" id="KW-0808">Transferase</keyword>
<evidence type="ECO:0000256" key="2">
    <source>
        <dbReference type="ARBA" id="ARBA00022741"/>
    </source>
</evidence>
<evidence type="ECO:0000259" key="7">
    <source>
        <dbReference type="PROSITE" id="PS50011"/>
    </source>
</evidence>
<keyword evidence="9" id="KW-1185">Reference proteome</keyword>
<dbReference type="EC" id="2.7.11.1" evidence="8"/>
<comment type="caution">
    <text evidence="8">The sequence shown here is derived from an EMBL/GenBank/DDBJ whole genome shotgun (WGS) entry which is preliminary data.</text>
</comment>
<feature type="domain" description="Protein kinase" evidence="7">
    <location>
        <begin position="90"/>
        <end position="386"/>
    </location>
</feature>
<feature type="binding site" evidence="5">
    <location>
        <position position="121"/>
    </location>
    <ligand>
        <name>ATP</name>
        <dbReference type="ChEBI" id="CHEBI:30616"/>
    </ligand>
</feature>
<dbReference type="SUPFAM" id="SSF48452">
    <property type="entry name" value="TPR-like"/>
    <property type="match status" value="2"/>
</dbReference>
<evidence type="ECO:0000313" key="9">
    <source>
        <dbReference type="Proteomes" id="UP000521199"/>
    </source>
</evidence>
<feature type="transmembrane region" description="Helical" evidence="6">
    <location>
        <begin position="409"/>
        <end position="431"/>
    </location>
</feature>
<dbReference type="GO" id="GO:0005524">
    <property type="term" value="F:ATP binding"/>
    <property type="evidence" value="ECO:0007669"/>
    <property type="project" value="UniProtKB-UniRule"/>
</dbReference>